<proteinExistence type="predicted"/>
<keyword evidence="2" id="KW-1185">Reference proteome</keyword>
<accession>A0A6N9HBI7</accession>
<organism evidence="1 2">
    <name type="scientific">Pseudoduganella guangdongensis</name>
    <dbReference type="NCBI Taxonomy" id="2692179"/>
    <lineage>
        <taxon>Bacteria</taxon>
        <taxon>Pseudomonadati</taxon>
        <taxon>Pseudomonadota</taxon>
        <taxon>Betaproteobacteria</taxon>
        <taxon>Burkholderiales</taxon>
        <taxon>Oxalobacteraceae</taxon>
        <taxon>Telluria group</taxon>
        <taxon>Pseudoduganella</taxon>
    </lineage>
</organism>
<dbReference type="AlphaFoldDB" id="A0A6N9HBI7"/>
<dbReference type="Gene3D" id="2.60.40.1120">
    <property type="entry name" value="Carboxypeptidase-like, regulatory domain"/>
    <property type="match status" value="1"/>
</dbReference>
<comment type="caution">
    <text evidence="1">The sequence shown here is derived from an EMBL/GenBank/DDBJ whole genome shotgun (WGS) entry which is preliminary data.</text>
</comment>
<reference evidence="1 2" key="1">
    <citation type="submission" date="2019-12" db="EMBL/GenBank/DDBJ databases">
        <title>Novel species isolated from a subtropical stream in China.</title>
        <authorList>
            <person name="Lu H."/>
        </authorList>
    </citation>
    <scope>NUCLEOTIDE SEQUENCE [LARGE SCALE GENOMIC DNA]</scope>
    <source>
        <strain evidence="1 2">DS3</strain>
    </source>
</reference>
<name>A0A6N9HBI7_9BURK</name>
<sequence>MATIAVVSGSGQSAPAGSKPGQAIVLVLQDSSGGAVGNATATASVASGGGSLGTTSYTSDSSGKISISDWTLGKTAGDQSLAVTSGTASVTVTARAVAGAPAKLVALADNVASANIGTTVAAPGVTVTDANNNPVAGANVSFALAANHGSLAGATAVTNAAGVARVPGWTLGPLVGTQKLVASLGSLSLDIPVNALLAAGCVKQPAAVGLAVNGSWSADDCLDSALDKRYDEYTLKLANPTGFKAILNGPDGRQLRVFTAAGRVVGEMPSDPFAPANVNPLTLQYTLPAGDYLLRVYAPDSATTGAYTLNLSSDFSNAITDATYCSPVIFATYGSIVTQALTKATSCSFMGDIEDRYILLMETGESVEINLESAKIAPYLILRDDRTPTSPAVATKRLTAPGKATVNYTATFSGFHEIIVTSNTFVEEGAYTVTIIKR</sequence>
<dbReference type="RefSeq" id="WP_161023905.1">
    <property type="nucleotide sequence ID" value="NZ_WWCJ01000001.1"/>
</dbReference>
<evidence type="ECO:0008006" key="3">
    <source>
        <dbReference type="Google" id="ProtNLM"/>
    </source>
</evidence>
<evidence type="ECO:0000313" key="2">
    <source>
        <dbReference type="Proteomes" id="UP000448575"/>
    </source>
</evidence>
<gene>
    <name evidence="1" type="ORF">GTP41_02245</name>
</gene>
<dbReference type="InterPro" id="IPR008964">
    <property type="entry name" value="Invasin/intimin_cell_adhesion"/>
</dbReference>
<dbReference type="SUPFAM" id="SSF49373">
    <property type="entry name" value="Invasin/intimin cell-adhesion fragments"/>
    <property type="match status" value="1"/>
</dbReference>
<dbReference type="EMBL" id="WWCJ01000001">
    <property type="protein sequence ID" value="MYN00911.1"/>
    <property type="molecule type" value="Genomic_DNA"/>
</dbReference>
<dbReference type="Proteomes" id="UP000448575">
    <property type="component" value="Unassembled WGS sequence"/>
</dbReference>
<evidence type="ECO:0000313" key="1">
    <source>
        <dbReference type="EMBL" id="MYN00911.1"/>
    </source>
</evidence>
<protein>
    <recommendedName>
        <fullName evidence="3">Big-1 domain-containing protein</fullName>
    </recommendedName>
</protein>